<dbReference type="Pfam" id="PF03641">
    <property type="entry name" value="Lysine_decarbox"/>
    <property type="match status" value="1"/>
</dbReference>
<proteinExistence type="inferred from homology"/>
<comment type="similarity">
    <text evidence="1 2">Belongs to the LOG family.</text>
</comment>
<protein>
    <recommendedName>
        <fullName evidence="2">Cytokinin riboside 5'-monophosphate phosphoribohydrolase</fullName>
        <ecNumber evidence="2">3.2.2.n1</ecNumber>
    </recommendedName>
</protein>
<name>A0A7Z0K9S7_9MICC</name>
<reference evidence="3 4" key="1">
    <citation type="submission" date="2020-07" db="EMBL/GenBank/DDBJ databases">
        <title>Sequencing the genomes of 1000 actinobacteria strains.</title>
        <authorList>
            <person name="Klenk H.-P."/>
        </authorList>
    </citation>
    <scope>NUCLEOTIDE SEQUENCE [LARGE SCALE GENOMIC DNA]</scope>
    <source>
        <strain evidence="3 4">DSM 15475</strain>
    </source>
</reference>
<gene>
    <name evidence="3" type="ORF">HNR09_002437</name>
</gene>
<evidence type="ECO:0000313" key="3">
    <source>
        <dbReference type="EMBL" id="NYJ79026.1"/>
    </source>
</evidence>
<evidence type="ECO:0000313" key="4">
    <source>
        <dbReference type="Proteomes" id="UP000535437"/>
    </source>
</evidence>
<dbReference type="EMBL" id="JACCFY010000001">
    <property type="protein sequence ID" value="NYJ79026.1"/>
    <property type="molecule type" value="Genomic_DNA"/>
</dbReference>
<keyword evidence="2" id="KW-0378">Hydrolase</keyword>
<dbReference type="InterPro" id="IPR031100">
    <property type="entry name" value="LOG_fam"/>
</dbReference>
<keyword evidence="2" id="KW-0203">Cytokinin biosynthesis</keyword>
<dbReference type="GO" id="GO:0016799">
    <property type="term" value="F:hydrolase activity, hydrolyzing N-glycosyl compounds"/>
    <property type="evidence" value="ECO:0007669"/>
    <property type="project" value="TreeGrafter"/>
</dbReference>
<dbReference type="AlphaFoldDB" id="A0A7Z0K9S7"/>
<dbReference type="PANTHER" id="PTHR31223">
    <property type="entry name" value="LOG FAMILY PROTEIN YJL055W"/>
    <property type="match status" value="1"/>
</dbReference>
<dbReference type="PANTHER" id="PTHR31223:SF70">
    <property type="entry name" value="LOG FAMILY PROTEIN YJL055W"/>
    <property type="match status" value="1"/>
</dbReference>
<dbReference type="SUPFAM" id="SSF102405">
    <property type="entry name" value="MCP/YpsA-like"/>
    <property type="match status" value="1"/>
</dbReference>
<comment type="catalytic activity">
    <reaction evidence="2">
        <text>9-ribosyl-trans-zeatin 5'-phosphate + H2O = trans-zeatin + D-ribose 5-phosphate</text>
        <dbReference type="Rhea" id="RHEA:48564"/>
        <dbReference type="ChEBI" id="CHEBI:15377"/>
        <dbReference type="ChEBI" id="CHEBI:16522"/>
        <dbReference type="ChEBI" id="CHEBI:78346"/>
        <dbReference type="ChEBI" id="CHEBI:87947"/>
        <dbReference type="EC" id="3.2.2.n1"/>
    </reaction>
</comment>
<dbReference type="Proteomes" id="UP000535437">
    <property type="component" value="Unassembled WGS sequence"/>
</dbReference>
<keyword evidence="4" id="KW-1185">Reference proteome</keyword>
<sequence length="196" mass="21057">MRSLTVFTGSSLGHDPVHACEVRRLGERLARQGVTVVYGGGHVGLMGVLADAALQAGGEVHGVMPRGLADREAAHPGLTRLDVVADMHERKRRMAELGEGFLAMPGGAGTLEELFEVWTWQHLEIHAKPVGLFDVDGFWQPLLAVVDHMIAAGFLSSSRRESLIVEEDVEPLIARLGSRAQQAAAEPGVEVDVSKI</sequence>
<comment type="caution">
    <text evidence="3">The sequence shown here is derived from an EMBL/GenBank/DDBJ whole genome shotgun (WGS) entry which is preliminary data.</text>
</comment>
<evidence type="ECO:0000256" key="1">
    <source>
        <dbReference type="ARBA" id="ARBA00006763"/>
    </source>
</evidence>
<accession>A0A7Z0K9S7</accession>
<dbReference type="NCBIfam" id="TIGR00730">
    <property type="entry name" value="Rossman fold protein, TIGR00730 family"/>
    <property type="match status" value="1"/>
</dbReference>
<dbReference type="Gene3D" id="3.40.50.450">
    <property type="match status" value="1"/>
</dbReference>
<organism evidence="3 4">
    <name type="scientific">Nesterenkonia xinjiangensis</name>
    <dbReference type="NCBI Taxonomy" id="225327"/>
    <lineage>
        <taxon>Bacteria</taxon>
        <taxon>Bacillati</taxon>
        <taxon>Actinomycetota</taxon>
        <taxon>Actinomycetes</taxon>
        <taxon>Micrococcales</taxon>
        <taxon>Micrococcaceae</taxon>
        <taxon>Nesterenkonia</taxon>
    </lineage>
</organism>
<comment type="catalytic activity">
    <reaction evidence="2">
        <text>N(6)-(dimethylallyl)adenosine 5'-phosphate + H2O = N(6)-dimethylallyladenine + D-ribose 5-phosphate</text>
        <dbReference type="Rhea" id="RHEA:48560"/>
        <dbReference type="ChEBI" id="CHEBI:15377"/>
        <dbReference type="ChEBI" id="CHEBI:17660"/>
        <dbReference type="ChEBI" id="CHEBI:57526"/>
        <dbReference type="ChEBI" id="CHEBI:78346"/>
        <dbReference type="EC" id="3.2.2.n1"/>
    </reaction>
</comment>
<dbReference type="InterPro" id="IPR005269">
    <property type="entry name" value="LOG"/>
</dbReference>
<dbReference type="GO" id="GO:0005829">
    <property type="term" value="C:cytosol"/>
    <property type="evidence" value="ECO:0007669"/>
    <property type="project" value="TreeGrafter"/>
</dbReference>
<dbReference type="RefSeq" id="WP_179542302.1">
    <property type="nucleotide sequence ID" value="NZ_BAAALL010000001.1"/>
</dbReference>
<dbReference type="GO" id="GO:0009691">
    <property type="term" value="P:cytokinin biosynthetic process"/>
    <property type="evidence" value="ECO:0007669"/>
    <property type="project" value="UniProtKB-UniRule"/>
</dbReference>
<dbReference type="EC" id="3.2.2.n1" evidence="2"/>
<evidence type="ECO:0000256" key="2">
    <source>
        <dbReference type="RuleBase" id="RU363015"/>
    </source>
</evidence>